<dbReference type="SUPFAM" id="SSF49899">
    <property type="entry name" value="Concanavalin A-like lectins/glucanases"/>
    <property type="match status" value="1"/>
</dbReference>
<dbReference type="EMBL" id="SLZR01000002">
    <property type="protein sequence ID" value="TCS43287.1"/>
    <property type="molecule type" value="Genomic_DNA"/>
</dbReference>
<name>A0A4R3ICY8_9GAMM</name>
<keyword evidence="1" id="KW-0732">Signal</keyword>
<feature type="chain" id="PRO_5020352063" evidence="1">
    <location>
        <begin position="22"/>
        <end position="330"/>
    </location>
</feature>
<dbReference type="Gene3D" id="2.60.120.200">
    <property type="match status" value="1"/>
</dbReference>
<dbReference type="OrthoDB" id="1113844at2"/>
<dbReference type="InterPro" id="IPR014895">
    <property type="entry name" value="Alginate_lyase_2"/>
</dbReference>
<evidence type="ECO:0000259" key="2">
    <source>
        <dbReference type="Pfam" id="PF08787"/>
    </source>
</evidence>
<keyword evidence="4" id="KW-1185">Reference proteome</keyword>
<dbReference type="InterPro" id="IPR013320">
    <property type="entry name" value="ConA-like_dom_sf"/>
</dbReference>
<reference evidence="3 4" key="1">
    <citation type="submission" date="2019-03" db="EMBL/GenBank/DDBJ databases">
        <title>Genomic Encyclopedia of Archaeal and Bacterial Type Strains, Phase II (KMG-II): from individual species to whole genera.</title>
        <authorList>
            <person name="Goeker M."/>
        </authorList>
    </citation>
    <scope>NUCLEOTIDE SEQUENCE [LARGE SCALE GENOMIC DNA]</scope>
    <source>
        <strain evidence="3 4">DSM 15388</strain>
    </source>
</reference>
<dbReference type="GO" id="GO:0016829">
    <property type="term" value="F:lyase activity"/>
    <property type="evidence" value="ECO:0007669"/>
    <property type="project" value="UniProtKB-KW"/>
</dbReference>
<protein>
    <submittedName>
        <fullName evidence="3">Poly(Beta-D-mannuronate) lyase</fullName>
    </submittedName>
</protein>
<organism evidence="3 4">
    <name type="scientific">Reinekea marinisedimentorum</name>
    <dbReference type="NCBI Taxonomy" id="230495"/>
    <lineage>
        <taxon>Bacteria</taxon>
        <taxon>Pseudomonadati</taxon>
        <taxon>Pseudomonadota</taxon>
        <taxon>Gammaproteobacteria</taxon>
        <taxon>Oceanospirillales</taxon>
        <taxon>Saccharospirillaceae</taxon>
        <taxon>Reinekea</taxon>
    </lineage>
</organism>
<comment type="caution">
    <text evidence="3">The sequence shown here is derived from an EMBL/GenBank/DDBJ whole genome shotgun (WGS) entry which is preliminary data.</text>
</comment>
<evidence type="ECO:0000313" key="4">
    <source>
        <dbReference type="Proteomes" id="UP000295793"/>
    </source>
</evidence>
<keyword evidence="3" id="KW-0456">Lyase</keyword>
<accession>A0A4R3ICY8</accession>
<feature type="signal peptide" evidence="1">
    <location>
        <begin position="1"/>
        <end position="21"/>
    </location>
</feature>
<dbReference type="AlphaFoldDB" id="A0A4R3ICY8"/>
<dbReference type="Proteomes" id="UP000295793">
    <property type="component" value="Unassembled WGS sequence"/>
</dbReference>
<dbReference type="RefSeq" id="WP_132700077.1">
    <property type="nucleotide sequence ID" value="NZ_SLZR01000002.1"/>
</dbReference>
<dbReference type="Pfam" id="PF08787">
    <property type="entry name" value="Alginate_lyase2"/>
    <property type="match status" value="1"/>
</dbReference>
<sequence length="330" mass="36096">MGRFPFSVVLFAVLSSCLATSADRVYEVTTYGCSFDKSSSNYCEPVALEVGNLDAGAAPGSNFELIDWYITLPVDEDGDGKVDTVKESELASGYEHSEYFYTGTDGGMVFVSPISSVTTSGSSYARSELREMLRRGNTSYSTKGVGKNNWVFGNSSSQASAGGVNGILRATLAVNHVTTTGESYQKGRVIIGQIHANDDEPVRLYYRKLPGNAKGSIYIAHEVLDGNDKWFELIGSRSDSASNPSDGIALDEVFSYEIMVNGDQLRVVIMRDGKEYVEQIVDMSNSGYDDPDQYMYFKAGVYNQNKSGDDTDYVQATFYALENSHIGYDD</sequence>
<gene>
    <name evidence="3" type="ORF">BCF53_102313</name>
</gene>
<evidence type="ECO:0000256" key="1">
    <source>
        <dbReference type="SAM" id="SignalP"/>
    </source>
</evidence>
<dbReference type="PROSITE" id="PS51257">
    <property type="entry name" value="PROKAR_LIPOPROTEIN"/>
    <property type="match status" value="1"/>
</dbReference>
<feature type="domain" description="Alginate lyase 2" evidence="2">
    <location>
        <begin position="63"/>
        <end position="325"/>
    </location>
</feature>
<evidence type="ECO:0000313" key="3">
    <source>
        <dbReference type="EMBL" id="TCS43287.1"/>
    </source>
</evidence>
<proteinExistence type="predicted"/>